<feature type="signal peptide" evidence="1">
    <location>
        <begin position="1"/>
        <end position="26"/>
    </location>
</feature>
<dbReference type="SUPFAM" id="SSF50685">
    <property type="entry name" value="Barwin-like endoglucanases"/>
    <property type="match status" value="1"/>
</dbReference>
<feature type="domain" description="Expansin-like EG45" evidence="2">
    <location>
        <begin position="28"/>
        <end position="141"/>
    </location>
</feature>
<dbReference type="GO" id="GO:0048046">
    <property type="term" value="C:apoplast"/>
    <property type="evidence" value="ECO:0007669"/>
    <property type="project" value="InterPro"/>
</dbReference>
<protein>
    <recommendedName>
        <fullName evidence="2">Expansin-like EG45 domain-containing protein</fullName>
    </recommendedName>
</protein>
<evidence type="ECO:0000313" key="3">
    <source>
        <dbReference type="EMBL" id="CAL1353014.1"/>
    </source>
</evidence>
<dbReference type="SMART" id="SM00837">
    <property type="entry name" value="DPBB_1"/>
    <property type="match status" value="1"/>
</dbReference>
<name>A0AAV2C9V8_9ROSI</name>
<reference evidence="3 4" key="1">
    <citation type="submission" date="2024-04" db="EMBL/GenBank/DDBJ databases">
        <authorList>
            <person name="Fracassetti M."/>
        </authorList>
    </citation>
    <scope>NUCLEOTIDE SEQUENCE [LARGE SCALE GENOMIC DNA]</scope>
</reference>
<evidence type="ECO:0000313" key="4">
    <source>
        <dbReference type="Proteomes" id="UP001497516"/>
    </source>
</evidence>
<dbReference type="PANTHER" id="PTHR47295">
    <property type="entry name" value="EG45-LIKE DOMAIN CONTAINING PROTEIN 1-RELATED"/>
    <property type="match status" value="1"/>
</dbReference>
<keyword evidence="1" id="KW-0732">Signal</keyword>
<proteinExistence type="predicted"/>
<sequence>MAAQKNSSFLLLSLLLLLSSTSVSFAQTGIASFTSSPYSKQSCTDKVPKIKMFTGLNETLYGNGDICGTNYIVTCIGAVDPQQTSPCRRTKTVTVTVTDSCTVEADGKPCSTFVLSAEAFAQIARPQAGLAKVAYKLVSSS</sequence>
<dbReference type="Pfam" id="PF03330">
    <property type="entry name" value="DPBB_1"/>
    <property type="match status" value="1"/>
</dbReference>
<evidence type="ECO:0000256" key="1">
    <source>
        <dbReference type="SAM" id="SignalP"/>
    </source>
</evidence>
<dbReference type="PROSITE" id="PS50842">
    <property type="entry name" value="EXPANSIN_EG45"/>
    <property type="match status" value="1"/>
</dbReference>
<organism evidence="3 4">
    <name type="scientific">Linum trigynum</name>
    <dbReference type="NCBI Taxonomy" id="586398"/>
    <lineage>
        <taxon>Eukaryota</taxon>
        <taxon>Viridiplantae</taxon>
        <taxon>Streptophyta</taxon>
        <taxon>Embryophyta</taxon>
        <taxon>Tracheophyta</taxon>
        <taxon>Spermatophyta</taxon>
        <taxon>Magnoliopsida</taxon>
        <taxon>eudicotyledons</taxon>
        <taxon>Gunneridae</taxon>
        <taxon>Pentapetalae</taxon>
        <taxon>rosids</taxon>
        <taxon>fabids</taxon>
        <taxon>Malpighiales</taxon>
        <taxon>Linaceae</taxon>
        <taxon>Linum</taxon>
    </lineage>
</organism>
<dbReference type="InterPro" id="IPR036908">
    <property type="entry name" value="RlpA-like_sf"/>
</dbReference>
<evidence type="ECO:0000259" key="2">
    <source>
        <dbReference type="PROSITE" id="PS50842"/>
    </source>
</evidence>
<dbReference type="InterPro" id="IPR044206">
    <property type="entry name" value="EGC1/2"/>
</dbReference>
<accession>A0AAV2C9V8</accession>
<dbReference type="GO" id="GO:0009627">
    <property type="term" value="P:systemic acquired resistance"/>
    <property type="evidence" value="ECO:0007669"/>
    <property type="project" value="InterPro"/>
</dbReference>
<dbReference type="InterPro" id="IPR007112">
    <property type="entry name" value="Expansin/allergen_DPBB_dom"/>
</dbReference>
<dbReference type="Gene3D" id="2.40.40.10">
    <property type="entry name" value="RlpA-like domain"/>
    <property type="match status" value="1"/>
</dbReference>
<feature type="chain" id="PRO_5043864244" description="Expansin-like EG45 domain-containing protein" evidence="1">
    <location>
        <begin position="27"/>
        <end position="141"/>
    </location>
</feature>
<dbReference type="PANTHER" id="PTHR47295:SF14">
    <property type="entry name" value="OS06G0688300 PROTEIN"/>
    <property type="match status" value="1"/>
</dbReference>
<dbReference type="AlphaFoldDB" id="A0AAV2C9V8"/>
<gene>
    <name evidence="3" type="ORF">LTRI10_LOCUS943</name>
</gene>
<dbReference type="Proteomes" id="UP001497516">
    <property type="component" value="Chromosome 1"/>
</dbReference>
<dbReference type="InterPro" id="IPR009009">
    <property type="entry name" value="RlpA-like_DPBB"/>
</dbReference>
<keyword evidence="4" id="KW-1185">Reference proteome</keyword>
<dbReference type="EMBL" id="OZ034813">
    <property type="protein sequence ID" value="CAL1353014.1"/>
    <property type="molecule type" value="Genomic_DNA"/>
</dbReference>